<dbReference type="InterPro" id="IPR029058">
    <property type="entry name" value="AB_hydrolase_fold"/>
</dbReference>
<dbReference type="Pfam" id="PF13193">
    <property type="entry name" value="AMP-binding_C"/>
    <property type="match status" value="1"/>
</dbReference>
<dbReference type="Gene3D" id="3.40.50.12780">
    <property type="entry name" value="N-terminal domain of ligase-like"/>
    <property type="match status" value="1"/>
</dbReference>
<dbReference type="GO" id="GO:0031177">
    <property type="term" value="F:phosphopantetheine binding"/>
    <property type="evidence" value="ECO:0007669"/>
    <property type="project" value="InterPro"/>
</dbReference>
<dbReference type="RefSeq" id="WP_063758646.1">
    <property type="nucleotide sequence ID" value="NZ_QHKI01000038.1"/>
</dbReference>
<dbReference type="OrthoDB" id="3243414at2"/>
<organism evidence="6 7">
    <name type="scientific">Kibdelosporangium aridum</name>
    <dbReference type="NCBI Taxonomy" id="2030"/>
    <lineage>
        <taxon>Bacteria</taxon>
        <taxon>Bacillati</taxon>
        <taxon>Actinomycetota</taxon>
        <taxon>Actinomycetes</taxon>
        <taxon>Pseudonocardiales</taxon>
        <taxon>Pseudonocardiaceae</taxon>
        <taxon>Kibdelosporangium</taxon>
    </lineage>
</organism>
<evidence type="ECO:0000259" key="5">
    <source>
        <dbReference type="PROSITE" id="PS50075"/>
    </source>
</evidence>
<accession>A0A428Z0R3</accession>
<dbReference type="InterPro" id="IPR020806">
    <property type="entry name" value="PKS_PP-bd"/>
</dbReference>
<dbReference type="CDD" id="cd12117">
    <property type="entry name" value="A_NRPS_Srf_like"/>
    <property type="match status" value="1"/>
</dbReference>
<evidence type="ECO:0000313" key="6">
    <source>
        <dbReference type="EMBL" id="RSM78002.1"/>
    </source>
</evidence>
<dbReference type="EMBL" id="QHKI01000038">
    <property type="protein sequence ID" value="RSM78002.1"/>
    <property type="molecule type" value="Genomic_DNA"/>
</dbReference>
<dbReference type="InterPro" id="IPR045851">
    <property type="entry name" value="AMP-bd_C_sf"/>
</dbReference>
<dbReference type="InterPro" id="IPR042099">
    <property type="entry name" value="ANL_N_sf"/>
</dbReference>
<protein>
    <submittedName>
        <fullName evidence="6">Amino acid adenylation domain-containing protein</fullName>
    </submittedName>
</protein>
<dbReference type="InterPro" id="IPR009081">
    <property type="entry name" value="PP-bd_ACP"/>
</dbReference>
<dbReference type="AlphaFoldDB" id="A0A428Z0R3"/>
<dbReference type="GO" id="GO:0005737">
    <property type="term" value="C:cytoplasm"/>
    <property type="evidence" value="ECO:0007669"/>
    <property type="project" value="TreeGrafter"/>
</dbReference>
<dbReference type="InterPro" id="IPR006162">
    <property type="entry name" value="Ppantetheine_attach_site"/>
</dbReference>
<dbReference type="GO" id="GO:0044550">
    <property type="term" value="P:secondary metabolite biosynthetic process"/>
    <property type="evidence" value="ECO:0007669"/>
    <property type="project" value="TreeGrafter"/>
</dbReference>
<dbReference type="InterPro" id="IPR020845">
    <property type="entry name" value="AMP-binding_CS"/>
</dbReference>
<dbReference type="InterPro" id="IPR010071">
    <property type="entry name" value="AA_adenyl_dom"/>
</dbReference>
<comment type="cofactor">
    <cofactor evidence="1">
        <name>pantetheine 4'-phosphate</name>
        <dbReference type="ChEBI" id="CHEBI:47942"/>
    </cofactor>
</comment>
<dbReference type="SUPFAM" id="SSF56801">
    <property type="entry name" value="Acetyl-CoA synthetase-like"/>
    <property type="match status" value="1"/>
</dbReference>
<dbReference type="InterPro" id="IPR025110">
    <property type="entry name" value="AMP-bd_C"/>
</dbReference>
<evidence type="ECO:0000256" key="2">
    <source>
        <dbReference type="ARBA" id="ARBA00022450"/>
    </source>
</evidence>
<dbReference type="InterPro" id="IPR000873">
    <property type="entry name" value="AMP-dep_synth/lig_dom"/>
</dbReference>
<proteinExistence type="predicted"/>
<dbReference type="GO" id="GO:0043041">
    <property type="term" value="P:amino acid activation for nonribosomal peptide biosynthetic process"/>
    <property type="evidence" value="ECO:0007669"/>
    <property type="project" value="TreeGrafter"/>
</dbReference>
<evidence type="ECO:0000313" key="7">
    <source>
        <dbReference type="Proteomes" id="UP000287547"/>
    </source>
</evidence>
<name>A0A428Z0R3_KIBAR</name>
<dbReference type="NCBIfam" id="TIGR01733">
    <property type="entry name" value="AA-adenyl-dom"/>
    <property type="match status" value="1"/>
</dbReference>
<dbReference type="PANTHER" id="PTHR45527:SF1">
    <property type="entry name" value="FATTY ACID SYNTHASE"/>
    <property type="match status" value="1"/>
</dbReference>
<dbReference type="Pfam" id="PF00550">
    <property type="entry name" value="PP-binding"/>
    <property type="match status" value="1"/>
</dbReference>
<dbReference type="SMART" id="SM00823">
    <property type="entry name" value="PKS_PP"/>
    <property type="match status" value="1"/>
</dbReference>
<gene>
    <name evidence="6" type="ORF">DMH04_34140</name>
</gene>
<evidence type="ECO:0000256" key="1">
    <source>
        <dbReference type="ARBA" id="ARBA00001957"/>
    </source>
</evidence>
<dbReference type="Pfam" id="PF00501">
    <property type="entry name" value="AMP-binding"/>
    <property type="match status" value="1"/>
</dbReference>
<dbReference type="Gene3D" id="3.40.50.1820">
    <property type="entry name" value="alpha/beta hydrolase"/>
    <property type="match status" value="1"/>
</dbReference>
<dbReference type="SUPFAM" id="SSF47336">
    <property type="entry name" value="ACP-like"/>
    <property type="match status" value="1"/>
</dbReference>
<dbReference type="FunFam" id="2.30.38.10:FF:000001">
    <property type="entry name" value="Non-ribosomal peptide synthetase PvdI"/>
    <property type="match status" value="1"/>
</dbReference>
<dbReference type="PROSITE" id="PS00455">
    <property type="entry name" value="AMP_BINDING"/>
    <property type="match status" value="1"/>
</dbReference>
<keyword evidence="3" id="KW-0597">Phosphoprotein</keyword>
<feature type="domain" description="Carrier" evidence="5">
    <location>
        <begin position="492"/>
        <end position="567"/>
    </location>
</feature>
<dbReference type="PROSITE" id="PS00012">
    <property type="entry name" value="PHOSPHOPANTETHEINE"/>
    <property type="match status" value="1"/>
</dbReference>
<dbReference type="Proteomes" id="UP000287547">
    <property type="component" value="Unassembled WGS sequence"/>
</dbReference>
<dbReference type="PANTHER" id="PTHR45527">
    <property type="entry name" value="NONRIBOSOMAL PEPTIDE SYNTHETASE"/>
    <property type="match status" value="1"/>
</dbReference>
<sequence>MSSVHERIAEQARRAPESIAVIFGDQRLTYRELDARAARFAGVLTGRGVKPGELAGIHLERSIEMVVAALGTLKAGAGYVMLDPEFPGQRLRRMAQDAGVRLVVVRPGTAWDGDTVGIEDAEPVPSEKDIRGTVACVMFTSGSTGRPKGIVASHDAITQTLTGQDFADFGGVWLQCSPVSWDAFAMELWGPLMSGGTCVLHPGQRPDPMTMAQLVAEHGITSMYLSGSLFNVIVDEYPQAIDGVDELLVGGEALSPGHIARALQRWPDLRISNGYGPVEGMVFLTVHKVGAEDLQAAVPIGCPLTGKRLHVLDDRLRPVPDGETGELYAAGAGVAFGYVSQPGLTAERFVADPFGAPGERMYRTGDRVARRSDGVLEFLGRADAQVKIRGFRVEPGEVETVLGRHSGVRRVAVVAREDLVGERQLVAYVVGDDVADLRAYAKSVLPDYLVPGAFVTLDALPLTANGKLDQAALPVPGAVQRPREPDDGHPAGSPATLERRIAEVWSDVLGIDHVGVHDNFLQLGGNSLRAVRVVARLATESGNTVSAAQFLAAPTIAELAAALRAGDLAAPIPKRARVPRKKTAEKSAERHKEASWNSV</sequence>
<comment type="caution">
    <text evidence="6">The sequence shown here is derived from an EMBL/GenBank/DDBJ whole genome shotgun (WGS) entry which is preliminary data.</text>
</comment>
<feature type="compositionally biased region" description="Basic and acidic residues" evidence="4">
    <location>
        <begin position="582"/>
        <end position="599"/>
    </location>
</feature>
<feature type="region of interest" description="Disordered" evidence="4">
    <location>
        <begin position="574"/>
        <end position="599"/>
    </location>
</feature>
<evidence type="ECO:0000256" key="3">
    <source>
        <dbReference type="ARBA" id="ARBA00022553"/>
    </source>
</evidence>
<dbReference type="PROSITE" id="PS50075">
    <property type="entry name" value="CARRIER"/>
    <property type="match status" value="1"/>
</dbReference>
<evidence type="ECO:0000256" key="4">
    <source>
        <dbReference type="SAM" id="MobiDB-lite"/>
    </source>
</evidence>
<dbReference type="FunFam" id="1.10.1200.10:FF:000005">
    <property type="entry name" value="Nonribosomal peptide synthetase 1"/>
    <property type="match status" value="1"/>
</dbReference>
<reference evidence="6 7" key="1">
    <citation type="submission" date="2018-05" db="EMBL/GenBank/DDBJ databases">
        <title>Evolution of GPA BGCs.</title>
        <authorList>
            <person name="Waglechner N."/>
            <person name="Wright G.D."/>
        </authorList>
    </citation>
    <scope>NUCLEOTIDE SEQUENCE [LARGE SCALE GENOMIC DNA]</scope>
    <source>
        <strain evidence="6 7">A82846</strain>
    </source>
</reference>
<keyword evidence="2" id="KW-0596">Phosphopantetheine</keyword>
<dbReference type="Gene3D" id="3.30.300.30">
    <property type="match status" value="1"/>
</dbReference>
<dbReference type="InterPro" id="IPR036736">
    <property type="entry name" value="ACP-like_sf"/>
</dbReference>